<dbReference type="FunCoup" id="A2FYD5">
    <property type="interactions" value="813"/>
</dbReference>
<dbReference type="EMBL" id="DS114140">
    <property type="protein sequence ID" value="EAX90075.1"/>
    <property type="molecule type" value="Genomic_DNA"/>
</dbReference>
<evidence type="ECO:0000256" key="2">
    <source>
        <dbReference type="ARBA" id="ARBA00022603"/>
    </source>
</evidence>
<feature type="binding site" evidence="11">
    <location>
        <position position="105"/>
    </location>
    <ligand>
        <name>S-adenosyl-L-methionine</name>
        <dbReference type="ChEBI" id="CHEBI:59789"/>
    </ligand>
</feature>
<dbReference type="OMA" id="NIPEYFV"/>
<dbReference type="AlphaFoldDB" id="A2FYD5"/>
<feature type="binding site" evidence="11">
    <location>
        <position position="131"/>
    </location>
    <ligand>
        <name>S-adenosyl-L-methionine</name>
        <dbReference type="ChEBI" id="CHEBI:59789"/>
    </ligand>
</feature>
<organism evidence="13 14">
    <name type="scientific">Trichomonas vaginalis (strain ATCC PRA-98 / G3)</name>
    <dbReference type="NCBI Taxonomy" id="412133"/>
    <lineage>
        <taxon>Eukaryota</taxon>
        <taxon>Metamonada</taxon>
        <taxon>Parabasalia</taxon>
        <taxon>Trichomonadida</taxon>
        <taxon>Trichomonadidae</taxon>
        <taxon>Trichomonas</taxon>
    </lineage>
</organism>
<evidence type="ECO:0000259" key="12">
    <source>
        <dbReference type="PROSITE" id="PS51562"/>
    </source>
</evidence>
<evidence type="ECO:0000256" key="10">
    <source>
        <dbReference type="PIRNR" id="PIRNR028762"/>
    </source>
</evidence>
<protein>
    <recommendedName>
        <fullName evidence="10">mRNA cap guanine-N(7) methyltransferase</fullName>
        <ecNumber evidence="10">2.1.1.56</ecNumber>
    </recommendedName>
    <alternativeName>
        <fullName evidence="10">mRNA (guanine-N(7))-methyltransferase</fullName>
    </alternativeName>
    <alternativeName>
        <fullName evidence="10">mRNA cap methyltransferase</fullName>
    </alternativeName>
</protein>
<evidence type="ECO:0000256" key="8">
    <source>
        <dbReference type="ARBA" id="ARBA00023242"/>
    </source>
</evidence>
<feature type="binding site" evidence="11">
    <location>
        <position position="37"/>
    </location>
    <ligand>
        <name>S-adenosyl-L-methionine</name>
        <dbReference type="ChEBI" id="CHEBI:59789"/>
    </ligand>
</feature>
<keyword evidence="6 10" id="KW-0694">RNA-binding</keyword>
<keyword evidence="4 10" id="KW-0808">Transferase</keyword>
<dbReference type="InParanoid" id="A2FYD5"/>
<keyword evidence="8 10" id="KW-0539">Nucleus</keyword>
<dbReference type="OrthoDB" id="10248867at2759"/>
<comment type="subcellular location">
    <subcellularLocation>
        <location evidence="1 10">Nucleus</location>
    </subcellularLocation>
</comment>
<dbReference type="Gene3D" id="3.40.50.150">
    <property type="entry name" value="Vaccinia Virus protein VP39"/>
    <property type="match status" value="1"/>
</dbReference>
<dbReference type="GO" id="GO:0003723">
    <property type="term" value="F:RNA binding"/>
    <property type="evidence" value="ECO:0007669"/>
    <property type="project" value="UniProtKB-KW"/>
</dbReference>
<evidence type="ECO:0000256" key="9">
    <source>
        <dbReference type="ARBA" id="ARBA00044712"/>
    </source>
</evidence>
<dbReference type="GO" id="GO:0005634">
    <property type="term" value="C:nucleus"/>
    <property type="evidence" value="ECO:0000318"/>
    <property type="project" value="GO_Central"/>
</dbReference>
<dbReference type="CDD" id="cd02440">
    <property type="entry name" value="AdoMet_MTases"/>
    <property type="match status" value="1"/>
</dbReference>
<evidence type="ECO:0000313" key="14">
    <source>
        <dbReference type="Proteomes" id="UP000001542"/>
    </source>
</evidence>
<sequence length="355" mass="40537">MIENTAEDAYNATRAIYGKERLQSQTLHLRHFNNWIKSSLINKYCSPYSIVLDLASGKGGDISKWIHKAPAHIVFADIAKESMKECYKKYYKYSDSLLGTFIVGDTFGCKLNKLVPDMKFNIASCQFALHYAFESYEKASQAIENLCSQLLPGGYLLITTINAFRLVDLFREQEAKGGTQEQKRKISNSVFSAVRHFDFEPSIPAFGAGYVFYLNESVGHVKEYLIHSVVLDQLCAVQGMSPVASYGFHEFYNTVLNNPEFDAEKDLFYNTLKRQQGGLQLAEMTEDEWFVCGLYSFYVYQKQGTFVPPPKPDKKSYPKTWTMKLIDAKTGAEELVNVDHDDYDTPRGRTKKPRY</sequence>
<dbReference type="PIRSF" id="PIRSF028762">
    <property type="entry name" value="ABD1"/>
    <property type="match status" value="1"/>
</dbReference>
<feature type="binding site" evidence="11">
    <location>
        <position position="55"/>
    </location>
    <ligand>
        <name>S-adenosyl-L-methionine</name>
        <dbReference type="ChEBI" id="CHEBI:59789"/>
    </ligand>
</feature>
<dbReference type="eggNOG" id="KOG1975">
    <property type="taxonomic scope" value="Eukaryota"/>
</dbReference>
<dbReference type="EC" id="2.1.1.56" evidence="10"/>
<keyword evidence="3 10" id="KW-0507">mRNA processing</keyword>
<evidence type="ECO:0000313" key="13">
    <source>
        <dbReference type="EMBL" id="EAX90075.1"/>
    </source>
</evidence>
<gene>
    <name evidence="13" type="ORF">TVAG_258890</name>
</gene>
<evidence type="ECO:0000256" key="6">
    <source>
        <dbReference type="ARBA" id="ARBA00022884"/>
    </source>
</evidence>
<evidence type="ECO:0000256" key="1">
    <source>
        <dbReference type="ARBA" id="ARBA00004123"/>
    </source>
</evidence>
<dbReference type="PANTHER" id="PTHR12189">
    <property type="entry name" value="MRNA GUANINE-7- METHYLTRANSFERASE"/>
    <property type="match status" value="1"/>
</dbReference>
<dbReference type="GO" id="GO:0004482">
    <property type="term" value="F:mRNA 5'-cap (guanine-N7-)-methyltransferase activity"/>
    <property type="evidence" value="ECO:0000318"/>
    <property type="project" value="GO_Central"/>
</dbReference>
<dbReference type="KEGG" id="tva:4747753"/>
<comment type="similarity">
    <text evidence="10">Belongs to the class I-like SAM-binding methyltransferase superfamily. mRNA cap 0 methyltransferase family.</text>
</comment>
<feature type="binding site" evidence="11">
    <location>
        <position position="126"/>
    </location>
    <ligand>
        <name>S-adenosyl-L-methionine</name>
        <dbReference type="ChEBI" id="CHEBI:59789"/>
    </ligand>
</feature>
<keyword evidence="5 10" id="KW-0949">S-adenosyl-L-methionine</keyword>
<dbReference type="SMR" id="A2FYD5"/>
<evidence type="ECO:0000256" key="3">
    <source>
        <dbReference type="ARBA" id="ARBA00022664"/>
    </source>
</evidence>
<dbReference type="PROSITE" id="PS51562">
    <property type="entry name" value="RNA_CAP0_MT"/>
    <property type="match status" value="1"/>
</dbReference>
<comment type="catalytic activity">
    <reaction evidence="9">
        <text>a 5'-end (5'-triphosphoguanosine)-ribonucleoside in mRNA + S-adenosyl-L-methionine = a 5'-end (N(7)-methyl 5'-triphosphoguanosine)-ribonucleoside in mRNA + S-adenosyl-L-homocysteine</text>
        <dbReference type="Rhea" id="RHEA:67008"/>
        <dbReference type="Rhea" id="RHEA-COMP:17166"/>
        <dbReference type="Rhea" id="RHEA-COMP:17167"/>
        <dbReference type="ChEBI" id="CHEBI:57856"/>
        <dbReference type="ChEBI" id="CHEBI:59789"/>
        <dbReference type="ChEBI" id="CHEBI:156461"/>
        <dbReference type="ChEBI" id="CHEBI:167617"/>
        <dbReference type="EC" id="2.1.1.56"/>
    </reaction>
</comment>
<reference evidence="13" key="2">
    <citation type="journal article" date="2007" name="Science">
        <title>Draft genome sequence of the sexually transmitted pathogen Trichomonas vaginalis.</title>
        <authorList>
            <person name="Carlton J.M."/>
            <person name="Hirt R.P."/>
            <person name="Silva J.C."/>
            <person name="Delcher A.L."/>
            <person name="Schatz M."/>
            <person name="Zhao Q."/>
            <person name="Wortman J.R."/>
            <person name="Bidwell S.L."/>
            <person name="Alsmark U.C.M."/>
            <person name="Besteiro S."/>
            <person name="Sicheritz-Ponten T."/>
            <person name="Noel C.J."/>
            <person name="Dacks J.B."/>
            <person name="Foster P.G."/>
            <person name="Simillion C."/>
            <person name="Van de Peer Y."/>
            <person name="Miranda-Saavedra D."/>
            <person name="Barton G.J."/>
            <person name="Westrop G.D."/>
            <person name="Mueller S."/>
            <person name="Dessi D."/>
            <person name="Fiori P.L."/>
            <person name="Ren Q."/>
            <person name="Paulsen I."/>
            <person name="Zhang H."/>
            <person name="Bastida-Corcuera F.D."/>
            <person name="Simoes-Barbosa A."/>
            <person name="Brown M.T."/>
            <person name="Hayes R.D."/>
            <person name="Mukherjee M."/>
            <person name="Okumura C.Y."/>
            <person name="Schneider R."/>
            <person name="Smith A.J."/>
            <person name="Vanacova S."/>
            <person name="Villalvazo M."/>
            <person name="Haas B.J."/>
            <person name="Pertea M."/>
            <person name="Feldblyum T.V."/>
            <person name="Utterback T.R."/>
            <person name="Shu C.L."/>
            <person name="Osoegawa K."/>
            <person name="de Jong P.J."/>
            <person name="Hrdy I."/>
            <person name="Horvathova L."/>
            <person name="Zubacova Z."/>
            <person name="Dolezal P."/>
            <person name="Malik S.B."/>
            <person name="Logsdon J.M. Jr."/>
            <person name="Henze K."/>
            <person name="Gupta A."/>
            <person name="Wang C.C."/>
            <person name="Dunne R.L."/>
            <person name="Upcroft J.A."/>
            <person name="Upcroft P."/>
            <person name="White O."/>
            <person name="Salzberg S.L."/>
            <person name="Tang P."/>
            <person name="Chiu C.-H."/>
            <person name="Lee Y.-S."/>
            <person name="Embley T.M."/>
            <person name="Coombs G.H."/>
            <person name="Mottram J.C."/>
            <person name="Tachezy J."/>
            <person name="Fraser-Liggett C.M."/>
            <person name="Johnson P.J."/>
        </authorList>
    </citation>
    <scope>NUCLEOTIDE SEQUENCE [LARGE SCALE GENOMIC DNA]</scope>
    <source>
        <strain evidence="13">G3</strain>
    </source>
</reference>
<dbReference type="InterPro" id="IPR016899">
    <property type="entry name" value="mRNA_G-N7_MeTrfase_euk"/>
</dbReference>
<dbReference type="VEuPathDB" id="TrichDB:TVAGG3_0930760"/>
<dbReference type="Proteomes" id="UP000001542">
    <property type="component" value="Unassembled WGS sequence"/>
</dbReference>
<dbReference type="VEuPathDB" id="TrichDB:TVAG_258890"/>
<keyword evidence="14" id="KW-1185">Reference proteome</keyword>
<reference evidence="13" key="1">
    <citation type="submission" date="2006-10" db="EMBL/GenBank/DDBJ databases">
        <authorList>
            <person name="Amadeo P."/>
            <person name="Zhao Q."/>
            <person name="Wortman J."/>
            <person name="Fraser-Liggett C."/>
            <person name="Carlton J."/>
        </authorList>
    </citation>
    <scope>NUCLEOTIDE SEQUENCE</scope>
    <source>
        <strain evidence="13">G3</strain>
    </source>
</reference>
<dbReference type="InterPro" id="IPR004971">
    <property type="entry name" value="mRNA_G-N7_MeTrfase_dom"/>
</dbReference>
<dbReference type="FunFam" id="3.40.50.150:FF:000931">
    <property type="entry name" value="mRNA cap guanine-N7 methyltransferase"/>
    <property type="match status" value="1"/>
</dbReference>
<evidence type="ECO:0000256" key="5">
    <source>
        <dbReference type="ARBA" id="ARBA00022691"/>
    </source>
</evidence>
<dbReference type="STRING" id="5722.A2FYD5"/>
<evidence type="ECO:0000256" key="7">
    <source>
        <dbReference type="ARBA" id="ARBA00023042"/>
    </source>
</evidence>
<keyword evidence="2 10" id="KW-0489">Methyltransferase</keyword>
<name>A2FYD5_TRIV3</name>
<keyword evidence="7 10" id="KW-0506">mRNA capping</keyword>
<dbReference type="Pfam" id="PF03291">
    <property type="entry name" value="mRNA_G-N7_MeTrfase"/>
    <property type="match status" value="1"/>
</dbReference>
<accession>A2FYD5</accession>
<evidence type="ECO:0000256" key="4">
    <source>
        <dbReference type="ARBA" id="ARBA00022679"/>
    </source>
</evidence>
<dbReference type="GO" id="GO:0006370">
    <property type="term" value="P:7-methylguanosine mRNA capping"/>
    <property type="evidence" value="ECO:0000318"/>
    <property type="project" value="GO_Central"/>
</dbReference>
<feature type="binding site" evidence="11">
    <location>
        <position position="77"/>
    </location>
    <ligand>
        <name>S-adenosyl-L-methionine</name>
        <dbReference type="ChEBI" id="CHEBI:59789"/>
    </ligand>
</feature>
<dbReference type="RefSeq" id="XP_001303005.1">
    <property type="nucleotide sequence ID" value="XM_001303004.1"/>
</dbReference>
<dbReference type="SUPFAM" id="SSF53335">
    <property type="entry name" value="S-adenosyl-L-methionine-dependent methyltransferases"/>
    <property type="match status" value="1"/>
</dbReference>
<dbReference type="PANTHER" id="PTHR12189:SF2">
    <property type="entry name" value="MRNA CAP GUANINE-N7 METHYLTRANSFERASE"/>
    <property type="match status" value="1"/>
</dbReference>
<dbReference type="InterPro" id="IPR029063">
    <property type="entry name" value="SAM-dependent_MTases_sf"/>
</dbReference>
<proteinExistence type="inferred from homology"/>
<feature type="domain" description="MRNA cap 0 methyltransferase" evidence="12">
    <location>
        <begin position="24"/>
        <end position="303"/>
    </location>
</feature>
<evidence type="ECO:0000256" key="11">
    <source>
        <dbReference type="PIRSR" id="PIRSR028762-1"/>
    </source>
</evidence>
<dbReference type="InterPro" id="IPR039753">
    <property type="entry name" value="RG7MT1"/>
</dbReference>